<reference evidence="1" key="1">
    <citation type="journal article" date="2014" name="DNA Res.">
        <title>A complete view of the genetic diversity of the Escherichia coli O-antigen biosynthesis gene cluster.</title>
        <authorList>
            <person name="Iguchi A."/>
            <person name="Iyoda S."/>
            <person name="Kikuchi T."/>
            <person name="Ogura Y."/>
            <person name="Katsura K."/>
            <person name="Ohnishi M."/>
            <person name="Hayashi T."/>
            <person name="Thomson N.R."/>
        </authorList>
    </citation>
    <scope>NUCLEOTIDE SEQUENCE</scope>
    <source>
        <strain evidence="1">E5d</strain>
    </source>
</reference>
<evidence type="ECO:0000313" key="1">
    <source>
        <dbReference type="EMBL" id="BAQ01215.1"/>
    </source>
</evidence>
<organism evidence="1">
    <name type="scientific">Escherichia coli</name>
    <dbReference type="NCBI Taxonomy" id="562"/>
    <lineage>
        <taxon>Bacteria</taxon>
        <taxon>Pseudomonadati</taxon>
        <taxon>Pseudomonadota</taxon>
        <taxon>Gammaproteobacteria</taxon>
        <taxon>Enterobacterales</taxon>
        <taxon>Enterobacteriaceae</taxon>
        <taxon>Escherichia</taxon>
    </lineage>
</organism>
<dbReference type="SUPFAM" id="SSF53756">
    <property type="entry name" value="UDP-Glycosyltransferase/glycogen phosphorylase"/>
    <property type="match status" value="1"/>
</dbReference>
<dbReference type="Gene3D" id="3.40.50.2000">
    <property type="entry name" value="Glycogen Phosphorylase B"/>
    <property type="match status" value="1"/>
</dbReference>
<dbReference type="Pfam" id="PF13692">
    <property type="entry name" value="Glyco_trans_1_4"/>
    <property type="match status" value="1"/>
</dbReference>
<dbReference type="EMBL" id="AB812031">
    <property type="protein sequence ID" value="BAQ01215.1"/>
    <property type="molecule type" value="Genomic_DNA"/>
</dbReference>
<dbReference type="AlphaFoldDB" id="A0A0A8J794"/>
<sequence length="332" mass="39264">MNQVQYTGSCEARGGSVVFYEHHDDMIVINFIFPVHENLPEIKHYIAYFSMHDIVCLNNALSIPKFDKDIEKYVEWHIMGTHFYNQPRFLNQVKGRSYLIHEYASLSTGKNKFIKLFKDILKHNCSHRPDYQLFLNKYIQSKMSVRGIPGELRDMGVCQEFIKNRHHSSNKTVKHYDFVYVGSMAAERKIEHFLDSYIMRQKKILLIGSPSEYLVKRYKKKDNIHFIGRVEQSEIPNLIANVKVCINYIPDVYPYNRQTSTKLIEYLTLGKDVISNKYKWVMDFVNDNNLEYESIDNNFIYIHNAGDYIAQDWHSVIDNLNITRMLKNNESF</sequence>
<proteinExistence type="predicted"/>
<protein>
    <submittedName>
        <fullName evidence="1">Putative glycosyltransferase</fullName>
    </submittedName>
</protein>
<keyword evidence="1" id="KW-0808">Transferase</keyword>
<name>A0A0A8J794_ECOLX</name>
<dbReference type="GO" id="GO:0016740">
    <property type="term" value="F:transferase activity"/>
    <property type="evidence" value="ECO:0007669"/>
    <property type="project" value="UniProtKB-KW"/>
</dbReference>
<accession>A0A0A8J794</accession>